<evidence type="ECO:0000313" key="8">
    <source>
        <dbReference type="Proteomes" id="UP000054498"/>
    </source>
</evidence>
<dbReference type="InterPro" id="IPR036522">
    <property type="entry name" value="MoaC_sf"/>
</dbReference>
<name>A0A0D2NCX4_9CHLO</name>
<accession>A0A0D2NCX4</accession>
<comment type="pathway">
    <text evidence="2">Cofactor biosynthesis; molybdopterin biosynthesis.</text>
</comment>
<evidence type="ECO:0000256" key="3">
    <source>
        <dbReference type="ARBA" id="ARBA00012575"/>
    </source>
</evidence>
<dbReference type="InterPro" id="IPR002820">
    <property type="entry name" value="Mopterin_CF_biosynth-C_dom"/>
</dbReference>
<proteinExistence type="inferred from homology"/>
<dbReference type="STRING" id="145388.A0A0D2NCX4"/>
<dbReference type="Proteomes" id="UP000054498">
    <property type="component" value="Unassembled WGS sequence"/>
</dbReference>
<dbReference type="PANTHER" id="PTHR22960">
    <property type="entry name" value="MOLYBDOPTERIN COFACTOR SYNTHESIS PROTEIN A"/>
    <property type="match status" value="1"/>
</dbReference>
<evidence type="ECO:0000256" key="1">
    <source>
        <dbReference type="ARBA" id="ARBA00001637"/>
    </source>
</evidence>
<sequence length="202" mass="20586">MGGTAAGGCAEGAPARAAAAAAPSLTHVDGSGRAAMVDVGGKDSTAREARASCRVLLGPEAFALVQSNSIKKGDVLTVAQLAGVMGAKHTALLIPLCHSLLLSKSLGPPALLRPMMYYEIGEFCVDVSLQLDPPSHAVRICSMARTVGQTGVEMEALTAAAVAALTVYDMCKAVAKDACITDLRLDFKSGGKSGTYAREAPP</sequence>
<feature type="domain" description="Molybdopterin cofactor biosynthesis C (MoaC)" evidence="6">
    <location>
        <begin position="125"/>
        <end position="191"/>
    </location>
</feature>
<protein>
    <recommendedName>
        <fullName evidence="3">cyclic pyranopterin monophosphate synthase</fullName>
        <ecNumber evidence="3">4.6.1.17</ecNumber>
    </recommendedName>
</protein>
<evidence type="ECO:0000256" key="5">
    <source>
        <dbReference type="ARBA" id="ARBA00023239"/>
    </source>
</evidence>
<dbReference type="GeneID" id="25737679"/>
<dbReference type="GO" id="GO:0061798">
    <property type="term" value="F:GTP 3',8'-cyclase activity"/>
    <property type="evidence" value="ECO:0007669"/>
    <property type="project" value="TreeGrafter"/>
</dbReference>
<dbReference type="InterPro" id="IPR050105">
    <property type="entry name" value="MoCo_biosynth_MoaA/MoaC"/>
</dbReference>
<organism evidence="7 8">
    <name type="scientific">Monoraphidium neglectum</name>
    <dbReference type="NCBI Taxonomy" id="145388"/>
    <lineage>
        <taxon>Eukaryota</taxon>
        <taxon>Viridiplantae</taxon>
        <taxon>Chlorophyta</taxon>
        <taxon>core chlorophytes</taxon>
        <taxon>Chlorophyceae</taxon>
        <taxon>CS clade</taxon>
        <taxon>Sphaeropleales</taxon>
        <taxon>Selenastraceae</taxon>
        <taxon>Monoraphidium</taxon>
    </lineage>
</organism>
<dbReference type="AlphaFoldDB" id="A0A0D2NCX4"/>
<dbReference type="HAMAP" id="MF_01224_B">
    <property type="entry name" value="MoaC_B"/>
    <property type="match status" value="1"/>
</dbReference>
<evidence type="ECO:0000313" key="7">
    <source>
        <dbReference type="EMBL" id="KIZ03156.1"/>
    </source>
</evidence>
<keyword evidence="8" id="KW-1185">Reference proteome</keyword>
<dbReference type="Pfam" id="PF01967">
    <property type="entry name" value="MoaC"/>
    <property type="match status" value="2"/>
</dbReference>
<evidence type="ECO:0000259" key="6">
    <source>
        <dbReference type="Pfam" id="PF01967"/>
    </source>
</evidence>
<dbReference type="InterPro" id="IPR047594">
    <property type="entry name" value="MoaC_bact/euk"/>
</dbReference>
<keyword evidence="4" id="KW-0501">Molybdenum cofactor biosynthesis</keyword>
<dbReference type="UniPathway" id="UPA00344"/>
<dbReference type="EMBL" id="KK100903">
    <property type="protein sequence ID" value="KIZ03156.1"/>
    <property type="molecule type" value="Genomic_DNA"/>
</dbReference>
<dbReference type="OrthoDB" id="429626at2759"/>
<keyword evidence="5" id="KW-0456">Lyase</keyword>
<dbReference type="KEGG" id="mng:MNEG_4802"/>
<dbReference type="GO" id="GO:0006777">
    <property type="term" value="P:Mo-molybdopterin cofactor biosynthetic process"/>
    <property type="evidence" value="ECO:0007669"/>
    <property type="project" value="UniProtKB-KW"/>
</dbReference>
<reference evidence="7 8" key="1">
    <citation type="journal article" date="2013" name="BMC Genomics">
        <title>Reconstruction of the lipid metabolism for the microalga Monoraphidium neglectum from its genome sequence reveals characteristics suitable for biofuel production.</title>
        <authorList>
            <person name="Bogen C."/>
            <person name="Al-Dilaimi A."/>
            <person name="Albersmeier A."/>
            <person name="Wichmann J."/>
            <person name="Grundmann M."/>
            <person name="Rupp O."/>
            <person name="Lauersen K.J."/>
            <person name="Blifernez-Klassen O."/>
            <person name="Kalinowski J."/>
            <person name="Goesmann A."/>
            <person name="Mussgnug J.H."/>
            <person name="Kruse O."/>
        </authorList>
    </citation>
    <scope>NUCLEOTIDE SEQUENCE [LARGE SCALE GENOMIC DNA]</scope>
    <source>
        <strain evidence="7 8">SAG 48.87</strain>
    </source>
</reference>
<dbReference type="GO" id="GO:0061799">
    <property type="term" value="F:cyclic pyranopterin monophosphate synthase activity"/>
    <property type="evidence" value="ECO:0007669"/>
    <property type="project" value="UniProtKB-EC"/>
</dbReference>
<comment type="catalytic activity">
    <reaction evidence="1">
        <text>(8S)-3',8-cyclo-7,8-dihydroguanosine 5'-triphosphate = cyclic pyranopterin phosphate + diphosphate</text>
        <dbReference type="Rhea" id="RHEA:49580"/>
        <dbReference type="ChEBI" id="CHEBI:33019"/>
        <dbReference type="ChEBI" id="CHEBI:59648"/>
        <dbReference type="ChEBI" id="CHEBI:131766"/>
        <dbReference type="EC" id="4.6.1.17"/>
    </reaction>
</comment>
<dbReference type="EC" id="4.6.1.17" evidence="3"/>
<gene>
    <name evidence="7" type="ORF">MNEG_4802</name>
</gene>
<dbReference type="Gene3D" id="3.30.70.640">
    <property type="entry name" value="Molybdopterin cofactor biosynthesis C (MoaC) domain"/>
    <property type="match status" value="1"/>
</dbReference>
<evidence type="ECO:0000256" key="2">
    <source>
        <dbReference type="ARBA" id="ARBA00005046"/>
    </source>
</evidence>
<feature type="domain" description="Molybdopterin cofactor biosynthesis C (MoaC)" evidence="6">
    <location>
        <begin position="36"/>
        <end position="104"/>
    </location>
</feature>
<dbReference type="PANTHER" id="PTHR22960:SF0">
    <property type="entry name" value="MOLYBDENUM COFACTOR BIOSYNTHESIS PROTEIN 1"/>
    <property type="match status" value="1"/>
</dbReference>
<dbReference type="SUPFAM" id="SSF55040">
    <property type="entry name" value="Molybdenum cofactor biosynthesis protein C, MoaC"/>
    <property type="match status" value="1"/>
</dbReference>
<evidence type="ECO:0000256" key="4">
    <source>
        <dbReference type="ARBA" id="ARBA00023150"/>
    </source>
</evidence>
<dbReference type="RefSeq" id="XP_013902175.1">
    <property type="nucleotide sequence ID" value="XM_014046721.1"/>
</dbReference>